<sequence>MTVLFTQSWDTVPGKFDEYSEFATHEYNPTLEKLGMKLLGGYYVAVGQGPRIIAVATVKEQGYLRKILATEEYRVISAKLMQLVREYSSRLWVSTGRLVEEPYSIHTGAWKFNQYYNVVPGKEKEHYQFVKEECIPGMKELKVPITGAWRLVIGNGPTTLGECTARKIVDIANAIDTSEFRRLVRKIKKDYAMDFSSRILAPTGRIEVPEIMKEMMKGF</sequence>
<gene>
    <name evidence="1" type="ORF">HY912_10890</name>
</gene>
<evidence type="ECO:0000313" key="2">
    <source>
        <dbReference type="Proteomes" id="UP000807825"/>
    </source>
</evidence>
<proteinExistence type="predicted"/>
<evidence type="ECO:0000313" key="1">
    <source>
        <dbReference type="EMBL" id="MBI5249989.1"/>
    </source>
</evidence>
<comment type="caution">
    <text evidence="1">The sequence shown here is derived from an EMBL/GenBank/DDBJ whole genome shotgun (WGS) entry which is preliminary data.</text>
</comment>
<reference evidence="1" key="1">
    <citation type="submission" date="2020-07" db="EMBL/GenBank/DDBJ databases">
        <title>Huge and variable diversity of episymbiotic CPR bacteria and DPANN archaea in groundwater ecosystems.</title>
        <authorList>
            <person name="He C.Y."/>
            <person name="Keren R."/>
            <person name="Whittaker M."/>
            <person name="Farag I.F."/>
            <person name="Doudna J."/>
            <person name="Cate J.H.D."/>
            <person name="Banfield J.F."/>
        </authorList>
    </citation>
    <scope>NUCLEOTIDE SEQUENCE</scope>
    <source>
        <strain evidence="1">NC_groundwater_1664_Pr3_B-0.1um_52_9</strain>
    </source>
</reference>
<dbReference type="AlphaFoldDB" id="A0A9D6Z3K3"/>
<dbReference type="EMBL" id="JACRDE010000295">
    <property type="protein sequence ID" value="MBI5249989.1"/>
    <property type="molecule type" value="Genomic_DNA"/>
</dbReference>
<name>A0A9D6Z3K3_9BACT</name>
<dbReference type="Proteomes" id="UP000807825">
    <property type="component" value="Unassembled WGS sequence"/>
</dbReference>
<accession>A0A9D6Z3K3</accession>
<protein>
    <submittedName>
        <fullName evidence="1">Uncharacterized protein</fullName>
    </submittedName>
</protein>
<organism evidence="1 2">
    <name type="scientific">Desulfomonile tiedjei</name>
    <dbReference type="NCBI Taxonomy" id="2358"/>
    <lineage>
        <taxon>Bacteria</taxon>
        <taxon>Pseudomonadati</taxon>
        <taxon>Thermodesulfobacteriota</taxon>
        <taxon>Desulfomonilia</taxon>
        <taxon>Desulfomonilales</taxon>
        <taxon>Desulfomonilaceae</taxon>
        <taxon>Desulfomonile</taxon>
    </lineage>
</organism>